<reference evidence="1 2" key="1">
    <citation type="submission" date="2019-04" db="EMBL/GenBank/DDBJ databases">
        <title>Vagococcus sp. nov., isolated from faeces of yaks (Bos grunniens).</title>
        <authorList>
            <person name="Ge Y."/>
        </authorList>
    </citation>
    <scope>NUCLEOTIDE SEQUENCE [LARGE SCALE GENOMIC DNA]</scope>
    <source>
        <strain evidence="1 2">MN-17</strain>
    </source>
</reference>
<accession>A0A4D7CSM5</accession>
<dbReference type="KEGG" id="vao:FA707_08805"/>
<keyword evidence="2" id="KW-1185">Reference proteome</keyword>
<organism evidence="1 2">
    <name type="scientific">Vagococcus zengguangii</name>
    <dbReference type="NCBI Taxonomy" id="2571750"/>
    <lineage>
        <taxon>Bacteria</taxon>
        <taxon>Bacillati</taxon>
        <taxon>Bacillota</taxon>
        <taxon>Bacilli</taxon>
        <taxon>Lactobacillales</taxon>
        <taxon>Enterococcaceae</taxon>
        <taxon>Vagococcus</taxon>
    </lineage>
</organism>
<dbReference type="Proteomes" id="UP000298615">
    <property type="component" value="Chromosome"/>
</dbReference>
<evidence type="ECO:0000313" key="1">
    <source>
        <dbReference type="EMBL" id="QCI87058.1"/>
    </source>
</evidence>
<dbReference type="OrthoDB" id="2938668at2"/>
<gene>
    <name evidence="1" type="ORF">FA707_08805</name>
</gene>
<sequence>MMKNGLFLISIGLIMFMFCVNRTTLEYDFLLMTTAVTSIIVGSVISFKANKKAKQAEVNQDENR</sequence>
<proteinExistence type="predicted"/>
<name>A0A4D7CSM5_9ENTE</name>
<dbReference type="AlphaFoldDB" id="A0A4D7CSM5"/>
<evidence type="ECO:0000313" key="2">
    <source>
        <dbReference type="Proteomes" id="UP000298615"/>
    </source>
</evidence>
<dbReference type="RefSeq" id="WP_136953880.1">
    <property type="nucleotide sequence ID" value="NZ_CP039712.1"/>
</dbReference>
<dbReference type="EMBL" id="CP039712">
    <property type="protein sequence ID" value="QCI87058.1"/>
    <property type="molecule type" value="Genomic_DNA"/>
</dbReference>
<protein>
    <submittedName>
        <fullName evidence="1">DUF3188 domain-containing protein</fullName>
    </submittedName>
</protein>